<dbReference type="AlphaFoldDB" id="M3J3Z2"/>
<feature type="region of interest" description="Disordered" evidence="3">
    <location>
        <begin position="703"/>
        <end position="730"/>
    </location>
</feature>
<dbReference type="SUPFAM" id="SSF48371">
    <property type="entry name" value="ARM repeat"/>
    <property type="match status" value="1"/>
</dbReference>
<evidence type="ECO:0000259" key="5">
    <source>
        <dbReference type="Pfam" id="PF22972"/>
    </source>
</evidence>
<dbReference type="GO" id="GO:0005654">
    <property type="term" value="C:nucleoplasm"/>
    <property type="evidence" value="ECO:0007669"/>
    <property type="project" value="TreeGrafter"/>
</dbReference>
<keyword evidence="2" id="KW-0539">Nucleus</keyword>
<comment type="caution">
    <text evidence="6">The sequence shown here is derived from an EMBL/GenBank/DDBJ whole genome shotgun (WGS) entry which is preliminary data.</text>
</comment>
<dbReference type="EMBL" id="AOGT01001924">
    <property type="protein sequence ID" value="EMG46648.1"/>
    <property type="molecule type" value="Genomic_DNA"/>
</dbReference>
<comment type="subcellular location">
    <subcellularLocation>
        <location evidence="1">Nucleus</location>
    </subcellularLocation>
</comment>
<protein>
    <submittedName>
        <fullName evidence="6">Uncharacterized protein</fullName>
    </submittedName>
</protein>
<dbReference type="eggNOG" id="KOG2175">
    <property type="taxonomic scope" value="Eukaryota"/>
</dbReference>
<dbReference type="InterPro" id="IPR051137">
    <property type="entry name" value="PP4R3-like"/>
</dbReference>
<dbReference type="PANTHER" id="PTHR23318">
    <property type="entry name" value="ATP SYNTHASE GAMMA-RELATED"/>
    <property type="match status" value="1"/>
</dbReference>
<dbReference type="Pfam" id="PF22972">
    <property type="entry name" value="EVH1_PP4R3"/>
    <property type="match status" value="1"/>
</dbReference>
<accession>M3J3Z2</accession>
<evidence type="ECO:0000313" key="6">
    <source>
        <dbReference type="EMBL" id="EMG46648.1"/>
    </source>
</evidence>
<dbReference type="OMA" id="YHRYMIS"/>
<evidence type="ECO:0000256" key="3">
    <source>
        <dbReference type="SAM" id="MobiDB-lite"/>
    </source>
</evidence>
<dbReference type="InterPro" id="IPR011993">
    <property type="entry name" value="PH-like_dom_sf"/>
</dbReference>
<keyword evidence="7" id="KW-1185">Reference proteome</keyword>
<dbReference type="Gene3D" id="2.30.29.30">
    <property type="entry name" value="Pleckstrin-homology domain (PH domain)/Phosphotyrosine-binding domain (PTB)"/>
    <property type="match status" value="1"/>
</dbReference>
<dbReference type="Pfam" id="PF04802">
    <property type="entry name" value="PP4R3"/>
    <property type="match status" value="1"/>
</dbReference>
<dbReference type="GO" id="GO:0072542">
    <property type="term" value="F:protein phosphatase activator activity"/>
    <property type="evidence" value="ECO:0007669"/>
    <property type="project" value="TreeGrafter"/>
</dbReference>
<dbReference type="PANTHER" id="PTHR23318:SF0">
    <property type="entry name" value="SERINE_THREONINE-PROTEIN PHOSPHATASE 4 REGULATORY SUBUNIT 3"/>
    <property type="match status" value="1"/>
</dbReference>
<organism evidence="6 7">
    <name type="scientific">Candida maltosa (strain Xu316)</name>
    <name type="common">Yeast</name>
    <dbReference type="NCBI Taxonomy" id="1245528"/>
    <lineage>
        <taxon>Eukaryota</taxon>
        <taxon>Fungi</taxon>
        <taxon>Dikarya</taxon>
        <taxon>Ascomycota</taxon>
        <taxon>Saccharomycotina</taxon>
        <taxon>Pichiomycetes</taxon>
        <taxon>Debaryomycetaceae</taxon>
        <taxon>Candida/Lodderomyces clade</taxon>
        <taxon>Candida</taxon>
    </lineage>
</organism>
<name>M3J3Z2_CANMX</name>
<feature type="domain" description="Serine/threonine-protein phosphatase 4 regulatory subunit 3-like central" evidence="4">
    <location>
        <begin position="154"/>
        <end position="696"/>
    </location>
</feature>
<dbReference type="InterPro" id="IPR055236">
    <property type="entry name" value="EVH1_PP4R3"/>
</dbReference>
<dbReference type="OrthoDB" id="27483at2759"/>
<evidence type="ECO:0000259" key="4">
    <source>
        <dbReference type="Pfam" id="PF04802"/>
    </source>
</evidence>
<evidence type="ECO:0000313" key="7">
    <source>
        <dbReference type="Proteomes" id="UP000011777"/>
    </source>
</evidence>
<feature type="domain" description="PP4R3 EVH1-like" evidence="5">
    <location>
        <begin position="14"/>
        <end position="110"/>
    </location>
</feature>
<evidence type="ECO:0000256" key="2">
    <source>
        <dbReference type="ARBA" id="ARBA00023242"/>
    </source>
</evidence>
<sequence length="730" mass="83512">MAEDKKLLAGKTPRRVKVYLLNGDDWIDNGTGFCVGEIDKESNLPYFLVRNELDSENIILKSFLEGSIQYQRQQDTLIVWTDSHGSDLALSFQETDGCADLCDFIIRVQQGNYSPGISLYYVIPNVNEGDDITELITGPIRYPPDVPTVSNISEVLETINQGANAQFTRTNISEFFVENKYFTKLVEVFKKAEESRDIEVLYATSDVIKSLFLYNESCILEDILSSESKIMGLVGILEYDSEYPNYKASHREFLSTQAFTTVIPVENVEIFKKDFYLNYLKDVVLARFLDEPTFNLIASLIYANQVEIFNYIKSSSILEELFKIYDSQLPEEPQQQQQKQKQRDGVKMLHQYVLIAKSLQKSDFFAQLVKAGLLKMINFALKDEDAKIRILGTELIVIIIEQDVSLVKAIDEATIDNSDPPISTHAIHTDEETTVTSSKDSRLRLSDDMTLISILSKLLVEDKNIGLKNQAYEALKTLLDPNIASNNGSPIMGNSDYKFASEEFEEINTNNYFNAFYTQVAPELFRKLIDLGTAKAASDIRQDELLYQLFCELISFCTREHKTTMSRTFFMENQIILGIAKLLTSNCKMILKLSCIRFLKHLVLLNDQSYTRYLVSQEIWVYFFKFFESVVSENNLANSSCLDFLELIIQNCDTNYNPKPSNFVILAKHIYNNYNDFIRDKLSYVSTGTRFIDMVENNELLPNNASTPINAEEEEDQSVLENGHDKEKIE</sequence>
<dbReference type="HOGENOM" id="CLU_004909_4_0_1"/>
<proteinExistence type="predicted"/>
<gene>
    <name evidence="6" type="ORF">G210_3099</name>
</gene>
<reference evidence="6 7" key="1">
    <citation type="submission" date="2013-02" db="EMBL/GenBank/DDBJ databases">
        <title>Genome sequence of Candida maltosa Xu316, a potential industrial strain for xylitol and ethanol production.</title>
        <authorList>
            <person name="Yu J."/>
            <person name="Wang Q."/>
            <person name="Geng X."/>
            <person name="Bao W."/>
            <person name="He P."/>
            <person name="Cai J."/>
        </authorList>
    </citation>
    <scope>NUCLEOTIDE SEQUENCE [LARGE SCALE GENOMIC DNA]</scope>
    <source>
        <strain evidence="7">Xu316</strain>
    </source>
</reference>
<dbReference type="Proteomes" id="UP000011777">
    <property type="component" value="Unassembled WGS sequence"/>
</dbReference>
<dbReference type="GO" id="GO:0006974">
    <property type="term" value="P:DNA damage response"/>
    <property type="evidence" value="ECO:0007669"/>
    <property type="project" value="TreeGrafter"/>
</dbReference>
<dbReference type="STRING" id="1245528.M3J3Z2"/>
<dbReference type="InterPro" id="IPR016024">
    <property type="entry name" value="ARM-type_fold"/>
</dbReference>
<dbReference type="GO" id="GO:0030289">
    <property type="term" value="C:protein phosphatase 4 complex"/>
    <property type="evidence" value="ECO:0007669"/>
    <property type="project" value="TreeGrafter"/>
</dbReference>
<dbReference type="SUPFAM" id="SSF50729">
    <property type="entry name" value="PH domain-like"/>
    <property type="match status" value="1"/>
</dbReference>
<dbReference type="InterPro" id="IPR006887">
    <property type="entry name" value="P4R3-like_central_dom"/>
</dbReference>
<evidence type="ECO:0000256" key="1">
    <source>
        <dbReference type="ARBA" id="ARBA00004123"/>
    </source>
</evidence>